<proteinExistence type="predicted"/>
<dbReference type="EMBL" id="SRLO01001083">
    <property type="protein sequence ID" value="TNN41747.1"/>
    <property type="molecule type" value="Genomic_DNA"/>
</dbReference>
<reference evidence="3 4" key="1">
    <citation type="submission" date="2019-03" db="EMBL/GenBank/DDBJ databases">
        <title>First draft genome of Liparis tanakae, snailfish: a comprehensive survey of snailfish specific genes.</title>
        <authorList>
            <person name="Kim W."/>
            <person name="Song I."/>
            <person name="Jeong J.-H."/>
            <person name="Kim D."/>
            <person name="Kim S."/>
            <person name="Ryu S."/>
            <person name="Song J.Y."/>
            <person name="Lee S.K."/>
        </authorList>
    </citation>
    <scope>NUCLEOTIDE SEQUENCE [LARGE SCALE GENOMIC DNA]</scope>
    <source>
        <tissue evidence="3">Muscle</tissue>
    </source>
</reference>
<keyword evidence="4" id="KW-1185">Reference proteome</keyword>
<organism evidence="3 4">
    <name type="scientific">Liparis tanakae</name>
    <name type="common">Tanaka's snailfish</name>
    <dbReference type="NCBI Taxonomy" id="230148"/>
    <lineage>
        <taxon>Eukaryota</taxon>
        <taxon>Metazoa</taxon>
        <taxon>Chordata</taxon>
        <taxon>Craniata</taxon>
        <taxon>Vertebrata</taxon>
        <taxon>Euteleostomi</taxon>
        <taxon>Actinopterygii</taxon>
        <taxon>Neopterygii</taxon>
        <taxon>Teleostei</taxon>
        <taxon>Neoteleostei</taxon>
        <taxon>Acanthomorphata</taxon>
        <taxon>Eupercaria</taxon>
        <taxon>Perciformes</taxon>
        <taxon>Cottioidei</taxon>
        <taxon>Cottales</taxon>
        <taxon>Liparidae</taxon>
        <taxon>Liparis</taxon>
    </lineage>
</organism>
<dbReference type="AlphaFoldDB" id="A0A4Z2FKI5"/>
<sequence>MRLLLLLLLSLLLLLLLLLRRVPLLHVRRRGVAGARLVEQRRVPGRRRRGGGAALDAVLRQLVAHQAVGVGEGFAADLAAERLLQADAAAVRRLLVRRQVEVVAERLPAHGAGVEPRRRRAGRRGLVALGARREVVGVPRGGGLGEGGGGGGGGGALDAAALAVDLALAVQLAVPHQALGFFWPECTVRCLVRWNGSRNVLPHTSQACGFSPVCTRLWRRSVSARRKRLRQIWQPYGRSLPSPGGAGLRLLRTAWPGSRLSRGFLGRLACGRPGCVSGTVAPSDDGPPMLPNPKPPSRPPMMSRRSPSRPSVLMSQEAAAAAAMADMALLGGEGEVRLLRRRVVVVVVVVVRRRRLLALGVGVGVGVGVEVIAAPSFGFTSLLDPPAPPILDPPAPPPLTRFFEVRGGLPQAPEAAWLRSDVLSRKQRPHAGQRKGFSSWIFSCRVSDSRRLKDFWQTAQANGRFSECVTLCWMRWPRFLKRLPHSPQQNTRSGLGEPQSDLRPWLSGVSPWLRRWRRRLERCVKSGSGSGRPDEASPRPSGLDLDAGRLPLATSTEAELEEGGAEEEEEEEEEETAEDDCCEDDDRWAECGGSPPMPTPPEAPPTRPDDELWPRPPVARHRLLPPAAAAGGRGRRAVAGLGVVLGERQVQRQRQRQAGLLLHERGQLVGGEHRDALEVEAAQRGGLRRRVQRVGVVGVAVRLLLLLLGGRSRVAVAVRGVERRGRSQGRVGLGARAQAQAQVVVRPLLHEELLQAAVGGNAGQEVLVGGEHAAELLVEAAGVRLADEGHRGAARGVVGGGGGGRRGHRGGGAGGGLRDGETRVQRRRRRRGRDDPADDPRAAAAPAKVKAAHPRVELLLGQRRLGRVERPQELGVARGAAAPPAAATAAHLAGLPGAVGRGRRLALVGDGRRRRRGAHLGEQRRRVGEGVAPGALQGPEAEARQEPPGAVRRGLVLLLQLLLVLQLHLLLVAQLALQAQPLELVRLVAAQHLQDVHGVFAELEHVRRRSGPPRVRRTGSQSDGKPTLLRSASEPPEPVGAAGCSHGKSSYDGYVCVHKAHKHGRGSAPRESGGTCYPVGFGALFFTRGETPRKARFSIGGCSTQKLVPPVRSGPVVCRQLVSPLRFTEWNVAVPPLLLPSALETTDPSDAARGKMVVSCPHNGSGVESPSTGRSVGGWGRREVGLSGAGAEERSVCPGLEPKRGRSVRGWSRRESRPSCPNMTTY</sequence>
<feature type="region of interest" description="Disordered" evidence="1">
    <location>
        <begin position="525"/>
        <end position="617"/>
    </location>
</feature>
<feature type="compositionally biased region" description="Low complexity" evidence="1">
    <location>
        <begin position="300"/>
        <end position="311"/>
    </location>
</feature>
<feature type="compositionally biased region" description="Acidic residues" evidence="1">
    <location>
        <begin position="558"/>
        <end position="587"/>
    </location>
</feature>
<evidence type="ECO:0000313" key="3">
    <source>
        <dbReference type="EMBL" id="TNN41747.1"/>
    </source>
</evidence>
<feature type="region of interest" description="Disordered" evidence="1">
    <location>
        <begin position="794"/>
        <end position="850"/>
    </location>
</feature>
<feature type="compositionally biased region" description="Basic and acidic residues" evidence="1">
    <location>
        <begin position="832"/>
        <end position="841"/>
    </location>
</feature>
<evidence type="ECO:0000313" key="4">
    <source>
        <dbReference type="Proteomes" id="UP000314294"/>
    </source>
</evidence>
<feature type="region of interest" description="Disordered" evidence="1">
    <location>
        <begin position="1160"/>
        <end position="1226"/>
    </location>
</feature>
<accession>A0A4Z2FKI5</accession>
<comment type="caution">
    <text evidence="3">The sequence shown here is derived from an EMBL/GenBank/DDBJ whole genome shotgun (WGS) entry which is preliminary data.</text>
</comment>
<keyword evidence="2" id="KW-0732">Signal</keyword>
<gene>
    <name evidence="3" type="ORF">EYF80_048082</name>
</gene>
<feature type="region of interest" description="Disordered" evidence="1">
    <location>
        <begin position="912"/>
        <end position="947"/>
    </location>
</feature>
<feature type="compositionally biased region" description="Basic residues" evidence="1">
    <location>
        <begin position="1007"/>
        <end position="1017"/>
    </location>
</feature>
<protein>
    <submittedName>
        <fullName evidence="3">Uncharacterized protein</fullName>
    </submittedName>
</protein>
<feature type="chain" id="PRO_5021340439" evidence="2">
    <location>
        <begin position="25"/>
        <end position="1226"/>
    </location>
</feature>
<feature type="region of interest" description="Disordered" evidence="1">
    <location>
        <begin position="279"/>
        <end position="311"/>
    </location>
</feature>
<feature type="compositionally biased region" description="Basic and acidic residues" evidence="1">
    <location>
        <begin position="919"/>
        <end position="928"/>
    </location>
</feature>
<name>A0A4Z2FKI5_9TELE</name>
<feature type="compositionally biased region" description="Gly residues" evidence="1">
    <location>
        <begin position="797"/>
        <end position="817"/>
    </location>
</feature>
<feature type="compositionally biased region" description="Pro residues" evidence="1">
    <location>
        <begin position="595"/>
        <end position="606"/>
    </location>
</feature>
<dbReference type="Proteomes" id="UP000314294">
    <property type="component" value="Unassembled WGS sequence"/>
</dbReference>
<feature type="compositionally biased region" description="Pro residues" evidence="1">
    <location>
        <begin position="288"/>
        <end position="299"/>
    </location>
</feature>
<feature type="region of interest" description="Disordered" evidence="1">
    <location>
        <begin position="1007"/>
        <end position="1044"/>
    </location>
</feature>
<evidence type="ECO:0000256" key="1">
    <source>
        <dbReference type="SAM" id="MobiDB-lite"/>
    </source>
</evidence>
<evidence type="ECO:0000256" key="2">
    <source>
        <dbReference type="SAM" id="SignalP"/>
    </source>
</evidence>
<feature type="signal peptide" evidence="2">
    <location>
        <begin position="1"/>
        <end position="24"/>
    </location>
</feature>